<dbReference type="InterPro" id="IPR000914">
    <property type="entry name" value="SBP_5_dom"/>
</dbReference>
<evidence type="ECO:0000256" key="1">
    <source>
        <dbReference type="ARBA" id="ARBA00004196"/>
    </source>
</evidence>
<dbReference type="PIRSF" id="PIRSF002741">
    <property type="entry name" value="MppA"/>
    <property type="match status" value="1"/>
</dbReference>
<dbReference type="PROSITE" id="PS51257">
    <property type="entry name" value="PROKAR_LIPOPROTEIN"/>
    <property type="match status" value="1"/>
</dbReference>
<dbReference type="GO" id="GO:1904680">
    <property type="term" value="F:peptide transmembrane transporter activity"/>
    <property type="evidence" value="ECO:0007669"/>
    <property type="project" value="TreeGrafter"/>
</dbReference>
<dbReference type="RefSeq" id="WP_026736840.1">
    <property type="nucleotide sequence ID" value="NZ_AP019822.1"/>
</dbReference>
<keyword evidence="4" id="KW-0732">Signal</keyword>
<dbReference type="InterPro" id="IPR030678">
    <property type="entry name" value="Peptide/Ni-bd"/>
</dbReference>
<protein>
    <submittedName>
        <fullName evidence="6">Family 5 extracellular solute-binding protein</fullName>
    </submittedName>
</protein>
<dbReference type="OrthoDB" id="137511at2"/>
<dbReference type="GO" id="GO:0015833">
    <property type="term" value="P:peptide transport"/>
    <property type="evidence" value="ECO:0007669"/>
    <property type="project" value="TreeGrafter"/>
</dbReference>
<dbReference type="SUPFAM" id="SSF53850">
    <property type="entry name" value="Periplasmic binding protein-like II"/>
    <property type="match status" value="1"/>
</dbReference>
<evidence type="ECO:0000259" key="5">
    <source>
        <dbReference type="Pfam" id="PF00496"/>
    </source>
</evidence>
<feature type="domain" description="Solute-binding protein family 5" evidence="5">
    <location>
        <begin position="70"/>
        <end position="451"/>
    </location>
</feature>
<dbReference type="KEGG" id="lgo:JCM16774_0111"/>
<dbReference type="InterPro" id="IPR039424">
    <property type="entry name" value="SBP_5"/>
</dbReference>
<evidence type="ECO:0000313" key="7">
    <source>
        <dbReference type="Proteomes" id="UP000321606"/>
    </source>
</evidence>
<dbReference type="STRING" id="714315.GCA_000516535_00119"/>
<accession>A0A510J7R9</accession>
<dbReference type="Pfam" id="PF00496">
    <property type="entry name" value="SBP_bac_5"/>
    <property type="match status" value="1"/>
</dbReference>
<dbReference type="PANTHER" id="PTHR30290:SF10">
    <property type="entry name" value="PERIPLASMIC OLIGOPEPTIDE-BINDING PROTEIN-RELATED"/>
    <property type="match status" value="1"/>
</dbReference>
<reference evidence="6 7" key="1">
    <citation type="submission" date="2019-07" db="EMBL/GenBank/DDBJ databases">
        <title>Complete Genome Sequence of Leptotrichia goodfellowii Strain JCM 16774.</title>
        <authorList>
            <person name="Watanabe S."/>
            <person name="Cui L."/>
        </authorList>
    </citation>
    <scope>NUCLEOTIDE SEQUENCE [LARGE SCALE GENOMIC DNA]</scope>
    <source>
        <strain evidence="6 7">JCM16774</strain>
    </source>
</reference>
<organism evidence="6 7">
    <name type="scientific">Pseudoleptotrichia goodfellowii</name>
    <dbReference type="NCBI Taxonomy" id="157692"/>
    <lineage>
        <taxon>Bacteria</taxon>
        <taxon>Fusobacteriati</taxon>
        <taxon>Fusobacteriota</taxon>
        <taxon>Fusobacteriia</taxon>
        <taxon>Fusobacteriales</taxon>
        <taxon>Leptotrichiaceae</taxon>
        <taxon>Pseudoleptotrichia</taxon>
    </lineage>
</organism>
<dbReference type="Gene3D" id="3.10.105.10">
    <property type="entry name" value="Dipeptide-binding Protein, Domain 3"/>
    <property type="match status" value="1"/>
</dbReference>
<dbReference type="AlphaFoldDB" id="A0A510J7R9"/>
<evidence type="ECO:0000256" key="2">
    <source>
        <dbReference type="ARBA" id="ARBA00005695"/>
    </source>
</evidence>
<proteinExistence type="inferred from homology"/>
<evidence type="ECO:0000256" key="4">
    <source>
        <dbReference type="ARBA" id="ARBA00022729"/>
    </source>
</evidence>
<evidence type="ECO:0000256" key="3">
    <source>
        <dbReference type="ARBA" id="ARBA00022448"/>
    </source>
</evidence>
<dbReference type="Proteomes" id="UP000321606">
    <property type="component" value="Chromosome"/>
</dbReference>
<gene>
    <name evidence="6" type="ORF">JCM16774_0111</name>
</gene>
<keyword evidence="3" id="KW-0813">Transport</keyword>
<dbReference type="GO" id="GO:0042597">
    <property type="term" value="C:periplasmic space"/>
    <property type="evidence" value="ECO:0007669"/>
    <property type="project" value="UniProtKB-ARBA"/>
</dbReference>
<dbReference type="Gene3D" id="3.90.76.10">
    <property type="entry name" value="Dipeptide-binding Protein, Domain 1"/>
    <property type="match status" value="1"/>
</dbReference>
<comment type="subcellular location">
    <subcellularLocation>
        <location evidence="1">Cell envelope</location>
    </subcellularLocation>
</comment>
<dbReference type="Gene3D" id="3.40.190.10">
    <property type="entry name" value="Periplasmic binding protein-like II"/>
    <property type="match status" value="1"/>
</dbReference>
<dbReference type="GO" id="GO:0030313">
    <property type="term" value="C:cell envelope"/>
    <property type="evidence" value="ECO:0007669"/>
    <property type="project" value="UniProtKB-SubCell"/>
</dbReference>
<name>A0A510J7R9_9FUSO</name>
<dbReference type="GO" id="GO:0043190">
    <property type="term" value="C:ATP-binding cassette (ABC) transporter complex"/>
    <property type="evidence" value="ECO:0007669"/>
    <property type="project" value="InterPro"/>
</dbReference>
<dbReference type="EMBL" id="AP019822">
    <property type="protein sequence ID" value="BBM35204.1"/>
    <property type="molecule type" value="Genomic_DNA"/>
</dbReference>
<dbReference type="FunFam" id="3.90.76.10:FF:000001">
    <property type="entry name" value="Oligopeptide ABC transporter substrate-binding protein"/>
    <property type="match status" value="1"/>
</dbReference>
<evidence type="ECO:0000313" key="6">
    <source>
        <dbReference type="EMBL" id="BBM35204.1"/>
    </source>
</evidence>
<dbReference type="CDD" id="cd08504">
    <property type="entry name" value="PBP2_OppA"/>
    <property type="match status" value="1"/>
</dbReference>
<sequence>MKKILLILTIVIFVLSCGGSKTGKGSTLVLNSGSSPDSIDPQLTTGISGGTVDDLIMQGLLRKDKDGKSVEGLAEKWDVSPDGLKWTFHLRKGLKWSNGDPITANDFRAGWIRALDPKTAAGNANMLFMIKNAEEFNGGKATADQVGIKVIDNETLEVELSKPTPYFDDLLTFKAYMPLNEKFYKETGEKYFTEADKTISSGPYILKSWKSGKDAVLEKNPDYWDAANVKVDKIVLKFTEDTNASFSAFKNKELDVTKITYQQVKEMNNDPRLVSANDGGVWYLLFNTKVKPLNNAKIRKAIVMAINRKELVENILENSERYTEKFVPAGIGIKGLEKDFSEEVPTVAPAFNVEEAKKLLAEGLKEEGLSKFPDTEIIFGDSGNVKLIAEYIQESLRKNLGVEFKLSGMTGKERVARSKKRDYAITIHNWTGDFLDPITYLDLFDSKNPNNRGDFTNAKYDALVNIAKSTADPKVRIPAMIEMEKIISEEVPVGILFQRKKTYLVDPKVKGLGFVAIGGEFNFNNLVIEK</sequence>
<dbReference type="PANTHER" id="PTHR30290">
    <property type="entry name" value="PERIPLASMIC BINDING COMPONENT OF ABC TRANSPORTER"/>
    <property type="match status" value="1"/>
</dbReference>
<comment type="similarity">
    <text evidence="2">Belongs to the bacterial solute-binding protein 5 family.</text>
</comment>